<evidence type="ECO:0000313" key="7">
    <source>
        <dbReference type="Proteomes" id="UP000586042"/>
    </source>
</evidence>
<comment type="caution">
    <text evidence="6">The sequence shown here is derived from an EMBL/GenBank/DDBJ whole genome shotgun (WGS) entry which is preliminary data.</text>
</comment>
<dbReference type="GO" id="GO:0006106">
    <property type="term" value="P:fumarate metabolic process"/>
    <property type="evidence" value="ECO:0007669"/>
    <property type="project" value="InterPro"/>
</dbReference>
<evidence type="ECO:0000256" key="1">
    <source>
        <dbReference type="ARBA" id="ARBA00022475"/>
    </source>
</evidence>
<reference evidence="6 7" key="1">
    <citation type="submission" date="2020-06" db="EMBL/GenBank/DDBJ databases">
        <title>Nonomuraea sp. SMC257, a novel actinomycete isolated from soil.</title>
        <authorList>
            <person name="Chanama M."/>
        </authorList>
    </citation>
    <scope>NUCLEOTIDE SEQUENCE [LARGE SCALE GENOMIC DNA]</scope>
    <source>
        <strain evidence="6 7">SMC257</strain>
    </source>
</reference>
<proteinExistence type="predicted"/>
<dbReference type="SUPFAM" id="SSF81343">
    <property type="entry name" value="Fumarate reductase respiratory complex transmembrane subunits"/>
    <property type="match status" value="1"/>
</dbReference>
<dbReference type="GO" id="GO:0016020">
    <property type="term" value="C:membrane"/>
    <property type="evidence" value="ECO:0007669"/>
    <property type="project" value="InterPro"/>
</dbReference>
<evidence type="ECO:0000256" key="3">
    <source>
        <dbReference type="ARBA" id="ARBA00022989"/>
    </source>
</evidence>
<sequence length="115" mass="12302">MTVRRRLEPYLWLLFSGGGVVAALTLPVLVLLFGVLMPLGVVAWPSAAHLRALVDAPLVRGAVVVALTLCLFHAAHRIRFTSEELLGLRRWDALVAVLCYGAAVAGGVTAITLLF</sequence>
<dbReference type="InterPro" id="IPR003418">
    <property type="entry name" value="Fumarate_red_D"/>
</dbReference>
<evidence type="ECO:0000256" key="5">
    <source>
        <dbReference type="SAM" id="Phobius"/>
    </source>
</evidence>
<feature type="transmembrane region" description="Helical" evidence="5">
    <location>
        <begin position="57"/>
        <end position="74"/>
    </location>
</feature>
<evidence type="ECO:0000256" key="2">
    <source>
        <dbReference type="ARBA" id="ARBA00022692"/>
    </source>
</evidence>
<keyword evidence="3 5" id="KW-1133">Transmembrane helix</keyword>
<dbReference type="NCBIfam" id="NF003977">
    <property type="entry name" value="PRK05470.1-1"/>
    <property type="match status" value="1"/>
</dbReference>
<accession>A0A7Y6ID56</accession>
<dbReference type="InterPro" id="IPR034804">
    <property type="entry name" value="SQR/QFR_C/D"/>
</dbReference>
<keyword evidence="1" id="KW-1003">Cell membrane</keyword>
<dbReference type="AlphaFoldDB" id="A0A7Y6ID56"/>
<feature type="transmembrane region" description="Helical" evidence="5">
    <location>
        <begin position="94"/>
        <end position="114"/>
    </location>
</feature>
<gene>
    <name evidence="6" type="ORF">HTZ77_32425</name>
</gene>
<keyword evidence="4 5" id="KW-0472">Membrane</keyword>
<keyword evidence="2 5" id="KW-0812">Transmembrane</keyword>
<protein>
    <submittedName>
        <fullName evidence="6">Fumarate reductase subunit D</fullName>
    </submittedName>
</protein>
<feature type="transmembrane region" description="Helical" evidence="5">
    <location>
        <begin position="12"/>
        <end position="37"/>
    </location>
</feature>
<evidence type="ECO:0000256" key="4">
    <source>
        <dbReference type="ARBA" id="ARBA00023136"/>
    </source>
</evidence>
<evidence type="ECO:0000313" key="6">
    <source>
        <dbReference type="EMBL" id="NUW36088.1"/>
    </source>
</evidence>
<dbReference type="Proteomes" id="UP000586042">
    <property type="component" value="Unassembled WGS sequence"/>
</dbReference>
<organism evidence="6 7">
    <name type="scientific">Nonomuraea montanisoli</name>
    <dbReference type="NCBI Taxonomy" id="2741721"/>
    <lineage>
        <taxon>Bacteria</taxon>
        <taxon>Bacillati</taxon>
        <taxon>Actinomycetota</taxon>
        <taxon>Actinomycetes</taxon>
        <taxon>Streptosporangiales</taxon>
        <taxon>Streptosporangiaceae</taxon>
        <taxon>Nonomuraea</taxon>
    </lineage>
</organism>
<keyword evidence="7" id="KW-1185">Reference proteome</keyword>
<dbReference type="EMBL" id="JABWGN010000014">
    <property type="protein sequence ID" value="NUW36088.1"/>
    <property type="molecule type" value="Genomic_DNA"/>
</dbReference>
<name>A0A7Y6ID56_9ACTN</name>
<dbReference type="Gene3D" id="1.20.1300.10">
    <property type="entry name" value="Fumarate reductase/succinate dehydrogenase, transmembrane subunit"/>
    <property type="match status" value="1"/>
</dbReference>
<dbReference type="Pfam" id="PF02313">
    <property type="entry name" value="Fumarate_red_D"/>
    <property type="match status" value="1"/>
</dbReference>